<keyword evidence="4" id="KW-1185">Reference proteome</keyword>
<evidence type="ECO:0000313" key="4">
    <source>
        <dbReference type="Proteomes" id="UP000594263"/>
    </source>
</evidence>
<reference evidence="3" key="1">
    <citation type="submission" date="2021-01" db="UniProtKB">
        <authorList>
            <consortium name="EnsemblPlants"/>
        </authorList>
    </citation>
    <scope>IDENTIFICATION</scope>
</reference>
<proteinExistence type="predicted"/>
<dbReference type="EnsemblPlants" id="Kaladp0042s0310.1.v1.1">
    <property type="protein sequence ID" value="Kaladp0042s0310.1.v1.1"/>
    <property type="gene ID" value="Kaladp0042s0310.v1.1"/>
</dbReference>
<evidence type="ECO:0000256" key="2">
    <source>
        <dbReference type="SAM" id="SignalP"/>
    </source>
</evidence>
<feature type="compositionally biased region" description="Polar residues" evidence="1">
    <location>
        <begin position="76"/>
        <end position="95"/>
    </location>
</feature>
<dbReference type="Gramene" id="Kaladp0042s0310.1.v1.1">
    <property type="protein sequence ID" value="Kaladp0042s0310.1.v1.1"/>
    <property type="gene ID" value="Kaladp0042s0310.v1.1"/>
</dbReference>
<sequence>MSVCFILLVASICIFLCLMRRKEKLQNKNYLGNTAPSPPGLQAIRVDGDEQRQAGRGARSAANSVTPITEMPMLAAQSSETGVSSNTQDDGTSMSWILKTPLTHPAPR</sequence>
<accession>A0A7N0TQC1</accession>
<protein>
    <submittedName>
        <fullName evidence="3">Uncharacterized protein</fullName>
    </submittedName>
</protein>
<organism evidence="3 4">
    <name type="scientific">Kalanchoe fedtschenkoi</name>
    <name type="common">Lavender scallops</name>
    <name type="synonym">South American air plant</name>
    <dbReference type="NCBI Taxonomy" id="63787"/>
    <lineage>
        <taxon>Eukaryota</taxon>
        <taxon>Viridiplantae</taxon>
        <taxon>Streptophyta</taxon>
        <taxon>Embryophyta</taxon>
        <taxon>Tracheophyta</taxon>
        <taxon>Spermatophyta</taxon>
        <taxon>Magnoliopsida</taxon>
        <taxon>eudicotyledons</taxon>
        <taxon>Gunneridae</taxon>
        <taxon>Pentapetalae</taxon>
        <taxon>Saxifragales</taxon>
        <taxon>Crassulaceae</taxon>
        <taxon>Kalanchoe</taxon>
    </lineage>
</organism>
<feature type="region of interest" description="Disordered" evidence="1">
    <location>
        <begin position="49"/>
        <end position="108"/>
    </location>
</feature>
<keyword evidence="2" id="KW-0732">Signal</keyword>
<feature type="signal peptide" evidence="2">
    <location>
        <begin position="1"/>
        <end position="19"/>
    </location>
</feature>
<dbReference type="AlphaFoldDB" id="A0A7N0TQC1"/>
<name>A0A7N0TQC1_KALFE</name>
<feature type="chain" id="PRO_5029797914" evidence="2">
    <location>
        <begin position="20"/>
        <end position="108"/>
    </location>
</feature>
<dbReference type="Proteomes" id="UP000594263">
    <property type="component" value="Unplaced"/>
</dbReference>
<evidence type="ECO:0000313" key="3">
    <source>
        <dbReference type="EnsemblPlants" id="Kaladp0042s0310.1.v1.1"/>
    </source>
</evidence>
<evidence type="ECO:0000256" key="1">
    <source>
        <dbReference type="SAM" id="MobiDB-lite"/>
    </source>
</evidence>